<evidence type="ECO:0000313" key="4">
    <source>
        <dbReference type="Proteomes" id="UP000179536"/>
    </source>
</evidence>
<gene>
    <name evidence="2" type="ORF">BBK91_011930</name>
    <name evidence="1" type="ORF">BBL17_012540</name>
</gene>
<dbReference type="RefSeq" id="WP_041696250.1">
    <property type="nucleotide sequence ID" value="NZ_MBFA02000006.1"/>
</dbReference>
<dbReference type="AlphaFoldDB" id="A0ABD6H881"/>
<keyword evidence="3" id="KW-1185">Reference proteome</keyword>
<evidence type="ECO:0000313" key="2">
    <source>
        <dbReference type="EMBL" id="MUP10581.1"/>
    </source>
</evidence>
<protein>
    <submittedName>
        <fullName evidence="2">Uncharacterized protein</fullName>
    </submittedName>
</protein>
<evidence type="ECO:0000313" key="1">
    <source>
        <dbReference type="EMBL" id="MUO42612.1"/>
    </source>
</evidence>
<sequence>MTLPDRQQVVSAVNGYLNASSLIGMTVFAAREITTMESCAFREMAIRSLPRILTMIEEQLEEVGEIIMDLEDKLAIEEALKTDAE</sequence>
<dbReference type="EMBL" id="MBFE02000007">
    <property type="protein sequence ID" value="MUO42612.1"/>
    <property type="molecule type" value="Genomic_DNA"/>
</dbReference>
<comment type="caution">
    <text evidence="2">The sequence shown here is derived from an EMBL/GenBank/DDBJ whole genome shotgun (WGS) entry which is preliminary data.</text>
</comment>
<organism evidence="2 4">
    <name type="scientific">Agrobacterium vitis</name>
    <name type="common">Rhizobium vitis</name>
    <dbReference type="NCBI Taxonomy" id="373"/>
    <lineage>
        <taxon>Bacteria</taxon>
        <taxon>Pseudomonadati</taxon>
        <taxon>Pseudomonadota</taxon>
        <taxon>Alphaproteobacteria</taxon>
        <taxon>Hyphomicrobiales</taxon>
        <taxon>Rhizobiaceae</taxon>
        <taxon>Rhizobium/Agrobacterium group</taxon>
        <taxon>Agrobacterium</taxon>
    </lineage>
</organism>
<dbReference type="EMBL" id="MBFA02000006">
    <property type="protein sequence ID" value="MUP10581.1"/>
    <property type="molecule type" value="Genomic_DNA"/>
</dbReference>
<reference evidence="3 4" key="1">
    <citation type="submission" date="2019-11" db="EMBL/GenBank/DDBJ databases">
        <title>Whole-genome sequencing of Allorhizobium vitis.</title>
        <authorList>
            <person name="Gan H.M."/>
            <person name="Savka M.A."/>
        </authorList>
    </citation>
    <scope>NUCLEOTIDE SEQUENCE [LARGE SCALE GENOMIC DNA]</scope>
    <source>
        <strain evidence="2 4">RF2/1</strain>
        <strain evidence="1 3">T1/7</strain>
    </source>
</reference>
<dbReference type="Proteomes" id="UP000179536">
    <property type="component" value="Unassembled WGS sequence"/>
</dbReference>
<name>A0ABD6H881_AGRVI</name>
<dbReference type="Proteomes" id="UP000179454">
    <property type="component" value="Unassembled WGS sequence"/>
</dbReference>
<evidence type="ECO:0000313" key="3">
    <source>
        <dbReference type="Proteomes" id="UP000179454"/>
    </source>
</evidence>
<proteinExistence type="predicted"/>
<accession>A0ABD6H881</accession>